<evidence type="ECO:0000259" key="4">
    <source>
        <dbReference type="PROSITE" id="PS50893"/>
    </source>
</evidence>
<organism evidence="5 6">
    <name type="scientific">Desulfitobacterium chlororespirans DSM 11544</name>
    <dbReference type="NCBI Taxonomy" id="1121395"/>
    <lineage>
        <taxon>Bacteria</taxon>
        <taxon>Bacillati</taxon>
        <taxon>Bacillota</taxon>
        <taxon>Clostridia</taxon>
        <taxon>Eubacteriales</taxon>
        <taxon>Desulfitobacteriaceae</taxon>
        <taxon>Desulfitobacterium</taxon>
    </lineage>
</organism>
<dbReference type="SUPFAM" id="SSF52540">
    <property type="entry name" value="P-loop containing nucleoside triphosphate hydrolases"/>
    <property type="match status" value="1"/>
</dbReference>
<dbReference type="Gene3D" id="3.40.50.300">
    <property type="entry name" value="P-loop containing nucleotide triphosphate hydrolases"/>
    <property type="match status" value="1"/>
</dbReference>
<gene>
    <name evidence="5" type="ORF">SAMN02745215_04019</name>
</gene>
<dbReference type="InterPro" id="IPR003593">
    <property type="entry name" value="AAA+_ATPase"/>
</dbReference>
<dbReference type="InterPro" id="IPR003439">
    <property type="entry name" value="ABC_transporter-like_ATP-bd"/>
</dbReference>
<evidence type="ECO:0000256" key="3">
    <source>
        <dbReference type="ARBA" id="ARBA00022840"/>
    </source>
</evidence>
<dbReference type="AlphaFoldDB" id="A0A1M7UK83"/>
<evidence type="ECO:0000256" key="2">
    <source>
        <dbReference type="ARBA" id="ARBA00022741"/>
    </source>
</evidence>
<sequence length="222" mass="24387">MLLQAENLQKEYRRGGEPFLALNDVSLSIGKEDFILITGRSGSGKSTLLNLLAGLLPPTQGTVVFNGRKLSNLRDDKLSRLRNEQIGFIPQGQSLLPNLTVLDNVLLPFRFYRPGQGPVDRARGLLEQMGIPHLRNAYPGELSGGELRRITIARSLINSPTLLLADEPTGDLDPETGDEVMKLFSSVAKSGVAIVLVTHNPEFIPYGNRHLIMERGRLVEPA</sequence>
<evidence type="ECO:0000313" key="6">
    <source>
        <dbReference type="Proteomes" id="UP000184010"/>
    </source>
</evidence>
<evidence type="ECO:0000256" key="1">
    <source>
        <dbReference type="ARBA" id="ARBA00022448"/>
    </source>
</evidence>
<protein>
    <submittedName>
        <fullName evidence="5">Putative ABC transport system ATP-binding protein</fullName>
    </submittedName>
</protein>
<dbReference type="InterPro" id="IPR017911">
    <property type="entry name" value="MacB-like_ATP-bd"/>
</dbReference>
<dbReference type="Proteomes" id="UP000184010">
    <property type="component" value="Unassembled WGS sequence"/>
</dbReference>
<dbReference type="InterPro" id="IPR017871">
    <property type="entry name" value="ABC_transporter-like_CS"/>
</dbReference>
<keyword evidence="2" id="KW-0547">Nucleotide-binding</keyword>
<dbReference type="CDD" id="cd03255">
    <property type="entry name" value="ABC_MJ0796_LolCDE_FtsE"/>
    <property type="match status" value="1"/>
</dbReference>
<reference evidence="6" key="1">
    <citation type="submission" date="2016-12" db="EMBL/GenBank/DDBJ databases">
        <authorList>
            <person name="Varghese N."/>
            <person name="Submissions S."/>
        </authorList>
    </citation>
    <scope>NUCLEOTIDE SEQUENCE [LARGE SCALE GENOMIC DNA]</scope>
    <source>
        <strain evidence="6">DSM 11544</strain>
    </source>
</reference>
<feature type="domain" description="ABC transporter" evidence="4">
    <location>
        <begin position="3"/>
        <end position="222"/>
    </location>
</feature>
<dbReference type="GO" id="GO:0022857">
    <property type="term" value="F:transmembrane transporter activity"/>
    <property type="evidence" value="ECO:0007669"/>
    <property type="project" value="TreeGrafter"/>
</dbReference>
<dbReference type="PROSITE" id="PS00211">
    <property type="entry name" value="ABC_TRANSPORTER_1"/>
    <property type="match status" value="1"/>
</dbReference>
<keyword evidence="3 5" id="KW-0067">ATP-binding</keyword>
<accession>A0A1M7UK83</accession>
<dbReference type="PROSITE" id="PS50893">
    <property type="entry name" value="ABC_TRANSPORTER_2"/>
    <property type="match status" value="1"/>
</dbReference>
<dbReference type="PANTHER" id="PTHR24220">
    <property type="entry name" value="IMPORT ATP-BINDING PROTEIN"/>
    <property type="match status" value="1"/>
</dbReference>
<dbReference type="EMBL" id="FRDN01000013">
    <property type="protein sequence ID" value="SHN83389.1"/>
    <property type="molecule type" value="Genomic_DNA"/>
</dbReference>
<name>A0A1M7UK83_9FIRM</name>
<dbReference type="InterPro" id="IPR027417">
    <property type="entry name" value="P-loop_NTPase"/>
</dbReference>
<dbReference type="GO" id="GO:0005886">
    <property type="term" value="C:plasma membrane"/>
    <property type="evidence" value="ECO:0007669"/>
    <property type="project" value="TreeGrafter"/>
</dbReference>
<evidence type="ECO:0000313" key="5">
    <source>
        <dbReference type="EMBL" id="SHN83389.1"/>
    </source>
</evidence>
<dbReference type="STRING" id="1121395.SAMN02745215_04019"/>
<dbReference type="GO" id="GO:0005524">
    <property type="term" value="F:ATP binding"/>
    <property type="evidence" value="ECO:0007669"/>
    <property type="project" value="UniProtKB-KW"/>
</dbReference>
<dbReference type="InterPro" id="IPR015854">
    <property type="entry name" value="ABC_transpr_LolD-like"/>
</dbReference>
<keyword evidence="1" id="KW-0813">Transport</keyword>
<dbReference type="RefSeq" id="WP_072774228.1">
    <property type="nucleotide sequence ID" value="NZ_FRDN01000013.1"/>
</dbReference>
<dbReference type="GO" id="GO:0016887">
    <property type="term" value="F:ATP hydrolysis activity"/>
    <property type="evidence" value="ECO:0007669"/>
    <property type="project" value="InterPro"/>
</dbReference>
<proteinExistence type="predicted"/>
<keyword evidence="6" id="KW-1185">Reference proteome</keyword>
<dbReference type="SMART" id="SM00382">
    <property type="entry name" value="AAA"/>
    <property type="match status" value="1"/>
</dbReference>
<dbReference type="Pfam" id="PF00005">
    <property type="entry name" value="ABC_tran"/>
    <property type="match status" value="1"/>
</dbReference>
<dbReference type="PANTHER" id="PTHR24220:SF662">
    <property type="entry name" value="ABC TRANSPORTER ATP-BINDING PROTEIN"/>
    <property type="match status" value="1"/>
</dbReference>